<feature type="chain" id="PRO_5026651110" evidence="2">
    <location>
        <begin position="31"/>
        <end position="468"/>
    </location>
</feature>
<dbReference type="EMBL" id="VUMU01000007">
    <property type="protein sequence ID" value="MST58145.1"/>
    <property type="molecule type" value="Genomic_DNA"/>
</dbReference>
<organism evidence="3 4">
    <name type="scientific">Waltera intestinalis</name>
    <dbReference type="NCBI Taxonomy" id="2606635"/>
    <lineage>
        <taxon>Bacteria</taxon>
        <taxon>Bacillati</taxon>
        <taxon>Bacillota</taxon>
        <taxon>Clostridia</taxon>
        <taxon>Lachnospirales</taxon>
        <taxon>Lachnospiraceae</taxon>
        <taxon>Waltera</taxon>
    </lineage>
</organism>
<proteinExistence type="predicted"/>
<feature type="signal peptide" evidence="2">
    <location>
        <begin position="1"/>
        <end position="30"/>
    </location>
</feature>
<dbReference type="PANTHER" id="PTHR43649:SF33">
    <property type="entry name" value="POLYGALACTURONAN_RHAMNOGALACTURONAN-BINDING PROTEIN YTCQ"/>
    <property type="match status" value="1"/>
</dbReference>
<accession>A0A6L5YIP2</accession>
<reference evidence="3 4" key="1">
    <citation type="submission" date="2019-08" db="EMBL/GenBank/DDBJ databases">
        <title>In-depth cultivation of the pig gut microbiome towards novel bacterial diversity and tailored functional studies.</title>
        <authorList>
            <person name="Wylensek D."/>
            <person name="Hitch T.C.A."/>
            <person name="Clavel T."/>
        </authorList>
    </citation>
    <scope>NUCLEOTIDE SEQUENCE [LARGE SCALE GENOMIC DNA]</scope>
    <source>
        <strain evidence="3 4">WCA3-601-WT-6H</strain>
    </source>
</reference>
<dbReference type="AlphaFoldDB" id="A0A6L5YIP2"/>
<evidence type="ECO:0000313" key="4">
    <source>
        <dbReference type="Proteomes" id="UP000476055"/>
    </source>
</evidence>
<evidence type="ECO:0000313" key="3">
    <source>
        <dbReference type="EMBL" id="MST58145.1"/>
    </source>
</evidence>
<name>A0A6L5YIP2_9FIRM</name>
<evidence type="ECO:0000256" key="1">
    <source>
        <dbReference type="ARBA" id="ARBA00022729"/>
    </source>
</evidence>
<dbReference type="SUPFAM" id="SSF53850">
    <property type="entry name" value="Periplasmic binding protein-like II"/>
    <property type="match status" value="1"/>
</dbReference>
<sequence>MKKKVLSALLTTAMLASMLVGCGSSNDAPAAASSEAAPAASTEAAASTEVAAEPAAEEGKVLNIYAWNEEFKSRLIAHYPGYEEVDGTTGKIGDVTVKWNITPSNDNAYQNNLDANLLKQADAAADDKIDMFLIEADYALKYVDTDYTMPIADLGITDADLANQYQYTKDIVTDSKGVLKGVSWQGCPGVLIYSRDVAKEVLGSDDPAEVQKAVADWDTFTATAETMKKAGYFMTSSANDTYRVYSNNVSGKWVQDGKIVVDDNIMKWVEDSKKMVDAKETNTYDLWSDDWSKGFYPDGKVFCYFGPAWFVDFSMAADTDGSIANAGKWGATEGPQGFFWGGTWVCAAQGTDNASLVKDIILKMTTDTDIMTDIVKDDNDFVNNVPAMEAMAADTSYASKVLGGQNPLAMYCAGAEKIDLSNLSAYDQGCNESFQNAMKNYFEGKTDLDGALDLFYKAVEEKYPELTH</sequence>
<dbReference type="RefSeq" id="WP_154496283.1">
    <property type="nucleotide sequence ID" value="NZ_VUMU01000007.1"/>
</dbReference>
<dbReference type="InterPro" id="IPR050490">
    <property type="entry name" value="Bact_solute-bd_prot1"/>
</dbReference>
<keyword evidence="1 2" id="KW-0732">Signal</keyword>
<dbReference type="PANTHER" id="PTHR43649">
    <property type="entry name" value="ARABINOSE-BINDING PROTEIN-RELATED"/>
    <property type="match status" value="1"/>
</dbReference>
<dbReference type="Gene3D" id="3.40.190.10">
    <property type="entry name" value="Periplasmic binding protein-like II"/>
    <property type="match status" value="1"/>
</dbReference>
<gene>
    <name evidence="3" type="ORF">FYJ59_07815</name>
</gene>
<evidence type="ECO:0000256" key="2">
    <source>
        <dbReference type="SAM" id="SignalP"/>
    </source>
</evidence>
<protein>
    <submittedName>
        <fullName evidence="3">ABC transporter substrate-binding protein</fullName>
    </submittedName>
</protein>
<dbReference type="PROSITE" id="PS51257">
    <property type="entry name" value="PROKAR_LIPOPROTEIN"/>
    <property type="match status" value="1"/>
</dbReference>
<keyword evidence="4" id="KW-1185">Reference proteome</keyword>
<comment type="caution">
    <text evidence="3">The sequence shown here is derived from an EMBL/GenBank/DDBJ whole genome shotgun (WGS) entry which is preliminary data.</text>
</comment>
<dbReference type="Proteomes" id="UP000476055">
    <property type="component" value="Unassembled WGS sequence"/>
</dbReference>